<dbReference type="AlphaFoldDB" id="A0A250VSS0"/>
<evidence type="ECO:0000313" key="3">
    <source>
        <dbReference type="Proteomes" id="UP000217446"/>
    </source>
</evidence>
<protein>
    <recommendedName>
        <fullName evidence="1">HTH cro/C1-type domain-containing protein</fullName>
    </recommendedName>
</protein>
<dbReference type="RefSeq" id="WP_067383011.1">
    <property type="nucleotide sequence ID" value="NZ_BDQI01000034.1"/>
</dbReference>
<dbReference type="InterPro" id="IPR001387">
    <property type="entry name" value="Cro/C1-type_HTH"/>
</dbReference>
<dbReference type="SMART" id="SM00530">
    <property type="entry name" value="HTH_XRE"/>
    <property type="match status" value="1"/>
</dbReference>
<sequence length="401" mass="43457">MTTFPELLREWRLAAHMSLADLAQRVRYDRTSLHNFETGRRPTPLSVAEAADEATGANGALVEAWNREDLQRREAAATHRVRAAALAMTRDLTALADLDIAELQDGVAITAVDYLASPPGPMMDRAHVLRGEAFERIRSGHHRPADRSDLYVAAGRLSGVLSYALLDMGDADEALEHATAAGRCAEFAGDAELAAWVAGTKSLIARFQGDYGRALEYIRDGYQWVGAGHGTGEARLRCGEAQCLANLGDSRAANQALDGAEAARERIRRPDSLEGLFGFSRAKQSYYAGSSLIWLQGGHDAERAAREALEAIALWQSGPVEERSLDDERLAHIYLATARVQLDDVEGAADALVPVLSLPVEEQISWIVKRMDRVAGMLGAPRYAGNQTATETVEQINALAA</sequence>
<dbReference type="Pfam" id="PF13560">
    <property type="entry name" value="HTH_31"/>
    <property type="match status" value="1"/>
</dbReference>
<reference evidence="3" key="1">
    <citation type="submission" date="2017-05" db="EMBL/GenBank/DDBJ databases">
        <title>Streptomyces olivochromogenes NBRC 3561 whole genome shotgun sequence.</title>
        <authorList>
            <person name="Dohra H."/>
            <person name="Kodani S."/>
        </authorList>
    </citation>
    <scope>NUCLEOTIDE SEQUENCE [LARGE SCALE GENOMIC DNA]</scope>
    <source>
        <strain evidence="3">NBRC 3561</strain>
    </source>
</reference>
<evidence type="ECO:0000313" key="2">
    <source>
        <dbReference type="EMBL" id="GAX57288.1"/>
    </source>
</evidence>
<dbReference type="Proteomes" id="UP000217446">
    <property type="component" value="Unassembled WGS sequence"/>
</dbReference>
<feature type="domain" description="HTH cro/C1-type" evidence="1">
    <location>
        <begin position="8"/>
        <end position="43"/>
    </location>
</feature>
<keyword evidence="3" id="KW-1185">Reference proteome</keyword>
<dbReference type="CDD" id="cd00093">
    <property type="entry name" value="HTH_XRE"/>
    <property type="match status" value="1"/>
</dbReference>
<comment type="caution">
    <text evidence="2">The sequence shown here is derived from an EMBL/GenBank/DDBJ whole genome shotgun (WGS) entry which is preliminary data.</text>
</comment>
<dbReference type="PROSITE" id="PS50943">
    <property type="entry name" value="HTH_CROC1"/>
    <property type="match status" value="1"/>
</dbReference>
<dbReference type="STRING" id="1963.AQJ27_45030"/>
<accession>A0A250VSS0</accession>
<evidence type="ECO:0000259" key="1">
    <source>
        <dbReference type="PROSITE" id="PS50943"/>
    </source>
</evidence>
<gene>
    <name evidence="2" type="ORF">SO3561_08858</name>
</gene>
<dbReference type="Gene3D" id="1.10.260.40">
    <property type="entry name" value="lambda repressor-like DNA-binding domains"/>
    <property type="match status" value="1"/>
</dbReference>
<proteinExistence type="predicted"/>
<dbReference type="InterPro" id="IPR010982">
    <property type="entry name" value="Lambda_DNA-bd_dom_sf"/>
</dbReference>
<name>A0A250VSS0_STROL</name>
<dbReference type="GO" id="GO:0003677">
    <property type="term" value="F:DNA binding"/>
    <property type="evidence" value="ECO:0007669"/>
    <property type="project" value="InterPro"/>
</dbReference>
<organism evidence="2 3">
    <name type="scientific">Streptomyces olivochromogenes</name>
    <dbReference type="NCBI Taxonomy" id="1963"/>
    <lineage>
        <taxon>Bacteria</taxon>
        <taxon>Bacillati</taxon>
        <taxon>Actinomycetota</taxon>
        <taxon>Actinomycetes</taxon>
        <taxon>Kitasatosporales</taxon>
        <taxon>Streptomycetaceae</taxon>
        <taxon>Streptomyces</taxon>
    </lineage>
</organism>
<dbReference type="EMBL" id="BDQI01000034">
    <property type="protein sequence ID" value="GAX57288.1"/>
    <property type="molecule type" value="Genomic_DNA"/>
</dbReference>
<dbReference type="SUPFAM" id="SSF47413">
    <property type="entry name" value="lambda repressor-like DNA-binding domains"/>
    <property type="match status" value="1"/>
</dbReference>